<dbReference type="EMBL" id="CP025189">
    <property type="protein sequence ID" value="AWV21757.1"/>
    <property type="molecule type" value="Genomic_DNA"/>
</dbReference>
<dbReference type="AlphaFoldDB" id="A0A4Y1MUX8"/>
<reference evidence="1" key="1">
    <citation type="submission" date="2017-12" db="EMBL/GenBank/DDBJ databases">
        <authorList>
            <person name="Martens C."/>
            <person name="Dahlstrom E."/>
            <person name="Barbian K."/>
            <person name="Sykora L."/>
            <person name="Ricklefs S."/>
            <person name="Bruno D."/>
            <person name="Anzick I."/>
            <person name="Myles I."/>
            <person name="Datta S.K."/>
        </authorList>
    </citation>
    <scope>NUCLEOTIDE SEQUENCE</scope>
    <source>
        <strain evidence="1">AD2</strain>
    </source>
</reference>
<proteinExistence type="predicted"/>
<evidence type="ECO:0000313" key="1">
    <source>
        <dbReference type="EMBL" id="AWV21757.1"/>
    </source>
</evidence>
<sequence length="64" mass="7458">MSSRRLPVPPAPTRGVVWGDTIFPAVGDRGRRRLHQGQPWARRRTPPFLTFRESMFPELQLFRA</sequence>
<name>A0A4Y1MUX8_9PROT</name>
<gene>
    <name evidence="1" type="ORF">RADP37_04985</name>
</gene>
<protein>
    <submittedName>
        <fullName evidence="1">Uncharacterized protein</fullName>
    </submittedName>
</protein>
<organism evidence="1">
    <name type="scientific">Roseomonas mucosa</name>
    <dbReference type="NCBI Taxonomy" id="207340"/>
    <lineage>
        <taxon>Bacteria</taxon>
        <taxon>Pseudomonadati</taxon>
        <taxon>Pseudomonadota</taxon>
        <taxon>Alphaproteobacteria</taxon>
        <taxon>Acetobacterales</taxon>
        <taxon>Roseomonadaceae</taxon>
        <taxon>Roseomonas</taxon>
    </lineage>
</organism>
<accession>A0A4Y1MUX8</accession>